<evidence type="ECO:0000313" key="18">
    <source>
        <dbReference type="Proteomes" id="UP000268033"/>
    </source>
</evidence>
<reference evidence="17 18" key="1">
    <citation type="submission" date="2018-11" db="EMBL/GenBank/DDBJ databases">
        <title>Genomic Encyclopedia of Type Strains, Phase IV (KMG-IV): sequencing the most valuable type-strain genomes for metagenomic binning, comparative biology and taxonomic classification.</title>
        <authorList>
            <person name="Goeker M."/>
        </authorList>
    </citation>
    <scope>NUCLEOTIDE SEQUENCE [LARGE SCALE GENOMIC DNA]</scope>
    <source>
        <strain evidence="17 18">DSM 21945</strain>
    </source>
</reference>
<dbReference type="GO" id="GO:0000166">
    <property type="term" value="F:nucleotide binding"/>
    <property type="evidence" value="ECO:0007669"/>
    <property type="project" value="UniProtKB-KW"/>
</dbReference>
<dbReference type="SUPFAM" id="SSF52343">
    <property type="entry name" value="Ferredoxin reductase-like, C-terminal NADP-linked domain"/>
    <property type="match status" value="1"/>
</dbReference>
<comment type="catalytic activity">
    <reaction evidence="15">
        <text>2 reduced [2Fe-2S]-[ferredoxin] + NADP(+) + H(+) = 2 oxidized [2Fe-2S]-[ferredoxin] + NADPH</text>
        <dbReference type="Rhea" id="RHEA:20125"/>
        <dbReference type="Rhea" id="RHEA-COMP:10000"/>
        <dbReference type="Rhea" id="RHEA-COMP:10001"/>
        <dbReference type="ChEBI" id="CHEBI:15378"/>
        <dbReference type="ChEBI" id="CHEBI:33737"/>
        <dbReference type="ChEBI" id="CHEBI:33738"/>
        <dbReference type="ChEBI" id="CHEBI:57783"/>
        <dbReference type="ChEBI" id="CHEBI:58349"/>
        <dbReference type="EC" id="1.18.1.2"/>
    </reaction>
</comment>
<dbReference type="EC" id="1.18.1.2" evidence="4"/>
<comment type="caution">
    <text evidence="17">The sequence shown here is derived from an EMBL/GenBank/DDBJ whole genome shotgun (WGS) entry which is preliminary data.</text>
</comment>
<evidence type="ECO:0000256" key="5">
    <source>
        <dbReference type="ARBA" id="ARBA00020327"/>
    </source>
</evidence>
<dbReference type="Gene3D" id="3.40.50.80">
    <property type="entry name" value="Nucleotide-binding domain of ferredoxin-NADP reductase (FNR) module"/>
    <property type="match status" value="1"/>
</dbReference>
<accession>A0A3N1NZ34</accession>
<keyword evidence="10" id="KW-0560">Oxidoreductase</keyword>
<dbReference type="PRINTS" id="PR00410">
    <property type="entry name" value="PHEHYDRXLASE"/>
</dbReference>
<dbReference type="GO" id="GO:0004324">
    <property type="term" value="F:ferredoxin-NADP+ reductase activity"/>
    <property type="evidence" value="ECO:0007669"/>
    <property type="project" value="UniProtKB-EC"/>
</dbReference>
<comment type="similarity">
    <text evidence="2">Belongs to the ferredoxin--NADP reductase type 1 family.</text>
</comment>
<sequence length="245" mass="26955">MAQWLTAKVLENHSWNPTLFSLRVKAPPFAFTAGQFVRLALNGPDGRVQRAYSLVNSPQDEVLDFMVTLVPGGKLTPLLAALKPGDSVEVSQPASGFFVLDEVPDGKSLWLLATGTGLGPYLSILGTEAPWQRFERIHLVHGVRLGNDLAYAGQLQAMAASRPQFRYQPVVTREPYPGALSGRLPQLLSSGELERALADQLNNESQLMICGNPDMIRDSLKVLAEKGLNKNLRRQPGHVTVEQYW</sequence>
<dbReference type="CDD" id="cd06195">
    <property type="entry name" value="FNR1"/>
    <property type="match status" value="1"/>
</dbReference>
<evidence type="ECO:0000256" key="8">
    <source>
        <dbReference type="ARBA" id="ARBA00022827"/>
    </source>
</evidence>
<evidence type="ECO:0000313" key="17">
    <source>
        <dbReference type="EMBL" id="ROQ24232.1"/>
    </source>
</evidence>
<evidence type="ECO:0000256" key="12">
    <source>
        <dbReference type="ARBA" id="ARBA00030000"/>
    </source>
</evidence>
<gene>
    <name evidence="17" type="ORF">EDC28_107113</name>
</gene>
<evidence type="ECO:0000256" key="6">
    <source>
        <dbReference type="ARBA" id="ARBA00022630"/>
    </source>
</evidence>
<evidence type="ECO:0000256" key="1">
    <source>
        <dbReference type="ARBA" id="ARBA00001974"/>
    </source>
</evidence>
<evidence type="ECO:0000256" key="10">
    <source>
        <dbReference type="ARBA" id="ARBA00023002"/>
    </source>
</evidence>
<proteinExistence type="inferred from homology"/>
<evidence type="ECO:0000256" key="15">
    <source>
        <dbReference type="ARBA" id="ARBA00047776"/>
    </source>
</evidence>
<dbReference type="InterPro" id="IPR017927">
    <property type="entry name" value="FAD-bd_FR_type"/>
</dbReference>
<dbReference type="AlphaFoldDB" id="A0A3N1NZ34"/>
<organism evidence="17 18">
    <name type="scientific">Gallaecimonas pentaromativorans</name>
    <dbReference type="NCBI Taxonomy" id="584787"/>
    <lineage>
        <taxon>Bacteria</taxon>
        <taxon>Pseudomonadati</taxon>
        <taxon>Pseudomonadota</taxon>
        <taxon>Gammaproteobacteria</taxon>
        <taxon>Enterobacterales</taxon>
        <taxon>Gallaecimonadaceae</taxon>
        <taxon>Gallaecimonas</taxon>
    </lineage>
</organism>
<dbReference type="SUPFAM" id="SSF63380">
    <property type="entry name" value="Riboflavin synthase domain-like"/>
    <property type="match status" value="1"/>
</dbReference>
<keyword evidence="6" id="KW-0285">Flavoprotein</keyword>
<dbReference type="Pfam" id="PF00175">
    <property type="entry name" value="NAD_binding_1"/>
    <property type="match status" value="1"/>
</dbReference>
<dbReference type="PROSITE" id="PS51384">
    <property type="entry name" value="FAD_FR"/>
    <property type="match status" value="1"/>
</dbReference>
<evidence type="ECO:0000256" key="14">
    <source>
        <dbReference type="ARBA" id="ARBA00047271"/>
    </source>
</evidence>
<keyword evidence="18" id="KW-1185">Reference proteome</keyword>
<dbReference type="InterPro" id="IPR008333">
    <property type="entry name" value="Cbr1-like_FAD-bd_dom"/>
</dbReference>
<dbReference type="Proteomes" id="UP000268033">
    <property type="component" value="Unassembled WGS sequence"/>
</dbReference>
<dbReference type="Gene3D" id="2.40.30.10">
    <property type="entry name" value="Translation factors"/>
    <property type="match status" value="1"/>
</dbReference>
<dbReference type="InterPro" id="IPR051930">
    <property type="entry name" value="FNR_type-1"/>
</dbReference>
<dbReference type="InterPro" id="IPR039261">
    <property type="entry name" value="FNR_nucleotide-bd"/>
</dbReference>
<keyword evidence="8" id="KW-0274">FAD</keyword>
<dbReference type="EMBL" id="RJUL01000007">
    <property type="protein sequence ID" value="ROQ24232.1"/>
    <property type="molecule type" value="Genomic_DNA"/>
</dbReference>
<dbReference type="PANTHER" id="PTHR47878:SF1">
    <property type="entry name" value="FLAVODOXIN_FERREDOXIN--NADP REDUCTASE"/>
    <property type="match status" value="1"/>
</dbReference>
<feature type="domain" description="FAD-binding FR-type" evidence="16">
    <location>
        <begin position="2"/>
        <end position="100"/>
    </location>
</feature>
<evidence type="ECO:0000256" key="11">
    <source>
        <dbReference type="ARBA" id="ARBA00029856"/>
    </source>
</evidence>
<dbReference type="STRING" id="584787.GCA_001247655_00692"/>
<evidence type="ECO:0000256" key="2">
    <source>
        <dbReference type="ARBA" id="ARBA00008312"/>
    </source>
</evidence>
<evidence type="ECO:0000256" key="7">
    <source>
        <dbReference type="ARBA" id="ARBA00022741"/>
    </source>
</evidence>
<dbReference type="GO" id="GO:0042167">
    <property type="term" value="P:heme catabolic process"/>
    <property type="evidence" value="ECO:0007669"/>
    <property type="project" value="TreeGrafter"/>
</dbReference>
<evidence type="ECO:0000256" key="4">
    <source>
        <dbReference type="ARBA" id="ARBA00013223"/>
    </source>
</evidence>
<evidence type="ECO:0000256" key="13">
    <source>
        <dbReference type="ARBA" id="ARBA00030173"/>
    </source>
</evidence>
<dbReference type="EC" id="1.19.1.1" evidence="3"/>
<keyword evidence="9" id="KW-0521">NADP</keyword>
<name>A0A3N1NZ34_9GAMM</name>
<dbReference type="Pfam" id="PF00970">
    <property type="entry name" value="FAD_binding_6"/>
    <property type="match status" value="1"/>
</dbReference>
<evidence type="ECO:0000256" key="9">
    <source>
        <dbReference type="ARBA" id="ARBA00022857"/>
    </source>
</evidence>
<comment type="catalytic activity">
    <reaction evidence="14">
        <text>reduced [flavodoxin] + NADP(+) = oxidized [flavodoxin] + NADPH + 2 H(+)</text>
        <dbReference type="Rhea" id="RHEA:50756"/>
        <dbReference type="Rhea" id="RHEA-COMP:10622"/>
        <dbReference type="Rhea" id="RHEA-COMP:10623"/>
        <dbReference type="ChEBI" id="CHEBI:15378"/>
        <dbReference type="ChEBI" id="CHEBI:57618"/>
        <dbReference type="ChEBI" id="CHEBI:57783"/>
        <dbReference type="ChEBI" id="CHEBI:58210"/>
        <dbReference type="ChEBI" id="CHEBI:58349"/>
        <dbReference type="EC" id="1.19.1.1"/>
    </reaction>
</comment>
<dbReference type="InterPro" id="IPR017938">
    <property type="entry name" value="Riboflavin_synthase-like_b-brl"/>
</dbReference>
<protein>
    <recommendedName>
        <fullName evidence="5">Flavodoxin/ferredoxin--NADP reductase</fullName>
        <ecNumber evidence="4">1.18.1.2</ecNumber>
        <ecNumber evidence="3">1.19.1.1</ecNumber>
    </recommendedName>
    <alternativeName>
        <fullName evidence="13">Ferredoxin (flavodoxin):NADP(+) oxidoreductase</fullName>
    </alternativeName>
    <alternativeName>
        <fullName evidence="11">Ferredoxin--NADP reductase</fullName>
    </alternativeName>
    <alternativeName>
        <fullName evidence="12">Flavodoxin--NADP reductase</fullName>
    </alternativeName>
</protein>
<dbReference type="InterPro" id="IPR001433">
    <property type="entry name" value="OxRdtase_FAD/NAD-bd"/>
</dbReference>
<evidence type="ECO:0000256" key="3">
    <source>
        <dbReference type="ARBA" id="ARBA00012872"/>
    </source>
</evidence>
<keyword evidence="7" id="KW-0547">Nucleotide-binding</keyword>
<comment type="cofactor">
    <cofactor evidence="1">
        <name>FAD</name>
        <dbReference type="ChEBI" id="CHEBI:57692"/>
    </cofactor>
</comment>
<dbReference type="InterPro" id="IPR033892">
    <property type="entry name" value="FNR_bac"/>
</dbReference>
<dbReference type="RefSeq" id="WP_123421983.1">
    <property type="nucleotide sequence ID" value="NZ_JBLXEP010000010.1"/>
</dbReference>
<dbReference type="PANTHER" id="PTHR47878">
    <property type="entry name" value="OXIDOREDUCTASE FAD/NAD(P)-BINDING DOMAIN PROTEIN"/>
    <property type="match status" value="1"/>
</dbReference>
<evidence type="ECO:0000259" key="16">
    <source>
        <dbReference type="PROSITE" id="PS51384"/>
    </source>
</evidence>
<dbReference type="GO" id="GO:0034599">
    <property type="term" value="P:cellular response to oxidative stress"/>
    <property type="evidence" value="ECO:0007669"/>
    <property type="project" value="TreeGrafter"/>
</dbReference>